<accession>A0AAJ6IHP3</accession>
<proteinExistence type="predicted"/>
<dbReference type="Gene3D" id="3.10.450.620">
    <property type="entry name" value="JHP933, nucleotidyltransferase-like core domain"/>
    <property type="match status" value="1"/>
</dbReference>
<dbReference type="AlphaFoldDB" id="A0AAJ6IHP3"/>
<dbReference type="GO" id="GO:0016740">
    <property type="term" value="F:transferase activity"/>
    <property type="evidence" value="ECO:0007669"/>
    <property type="project" value="UniProtKB-KW"/>
</dbReference>
<gene>
    <name evidence="1" type="ORF">QBJ73_19535</name>
</gene>
<dbReference type="Proteomes" id="UP001244586">
    <property type="component" value="Plasmid pAYTCM-4"/>
</dbReference>
<evidence type="ECO:0000313" key="2">
    <source>
        <dbReference type="Proteomes" id="UP001244586"/>
    </source>
</evidence>
<dbReference type="EMBL" id="CP121780">
    <property type="protein sequence ID" value="WMG20165.1"/>
    <property type="molecule type" value="Genomic_DNA"/>
</dbReference>
<dbReference type="InterPro" id="IPR014942">
    <property type="entry name" value="AbiEii"/>
</dbReference>
<organism evidence="1 2">
    <name type="scientific">Acinetobacter johnsonii</name>
    <dbReference type="NCBI Taxonomy" id="40214"/>
    <lineage>
        <taxon>Bacteria</taxon>
        <taxon>Pseudomonadati</taxon>
        <taxon>Pseudomonadota</taxon>
        <taxon>Gammaproteobacteria</taxon>
        <taxon>Moraxellales</taxon>
        <taxon>Moraxellaceae</taxon>
        <taxon>Acinetobacter</taxon>
    </lineage>
</organism>
<reference evidence="1 2" key="1">
    <citation type="submission" date="2023-04" db="EMBL/GenBank/DDBJ databases">
        <title>Acinetobacter johnsonii isolate AYTCM encoding NDM-1, OXA-58 and PER-1.</title>
        <authorList>
            <person name="Tian C."/>
            <person name="Wang S."/>
            <person name="Fan X."/>
            <person name="Xia D."/>
        </authorList>
    </citation>
    <scope>NUCLEOTIDE SEQUENCE [LARGE SCALE GENOMIC DNA]</scope>
    <source>
        <strain evidence="1 2">AYTCM</strain>
        <plasmid evidence="1 2">pAYTCM-4</plasmid>
    </source>
</reference>
<keyword evidence="2" id="KW-1185">Reference proteome</keyword>
<protein>
    <submittedName>
        <fullName evidence="1">Nucleotidyl transferase AbiEii/AbiGii toxin family protein</fullName>
    </submittedName>
</protein>
<keyword evidence="1" id="KW-0808">Transferase</keyword>
<name>A0AAJ6IHP3_ACIJO</name>
<sequence length="250" mass="29180">MSSYLRDHHQLIRTALENFNHDFFKENRIIFGGGTRIALELNEYRESIDIDFLCPDKLSFRAVRLETTEKSLGNLVKEDFYYPREIRADRDAVRCFIEIENTPIKLEFVSFADYNLQIDHTNPFKVPALSRSSCYLTKLLANADRYANSPYKDIFDILAMFSHWGEIPNDAWDEADTHYGKALVFKNLKKSCEHINAHASEYLEIATNQLDINPAYAEHLLQVTNQEFLNYLNNLEKTLLNTSPPRRTFL</sequence>
<dbReference type="RefSeq" id="WP_049069511.1">
    <property type="nucleotide sequence ID" value="NZ_CANMLB010000043.1"/>
</dbReference>
<dbReference type="Pfam" id="PF08843">
    <property type="entry name" value="AbiEii"/>
    <property type="match status" value="1"/>
</dbReference>
<geneLocation type="plasmid" evidence="1 2">
    <name>pAYTCM-4</name>
</geneLocation>
<keyword evidence="1" id="KW-0614">Plasmid</keyword>
<evidence type="ECO:0000313" key="1">
    <source>
        <dbReference type="EMBL" id="WMG20165.1"/>
    </source>
</evidence>